<accession>A0A0B2V4L7</accession>
<dbReference type="AlphaFoldDB" id="A0A0B2V4L7"/>
<sequence length="180" mass="20695">MSRVKFRLHFARFQLMRDTIDSGSVHMSERSKIYSEVIICCQSLDVNFGIAIFEISNGHECVQEIPRDASIGDPIHQMYLKFLGVIICAVVVSSFGDECLIRHRICSVKDRSMLQKICKRNGGIHQPMLKYAGPAKKCGYLEAKRSNYTFINREELQITYKPYNQQQRGTSRQPESVELK</sequence>
<evidence type="ECO:0000313" key="2">
    <source>
        <dbReference type="Proteomes" id="UP000031036"/>
    </source>
</evidence>
<name>A0A0B2V4L7_TOXCA</name>
<organism evidence="1 2">
    <name type="scientific">Toxocara canis</name>
    <name type="common">Canine roundworm</name>
    <dbReference type="NCBI Taxonomy" id="6265"/>
    <lineage>
        <taxon>Eukaryota</taxon>
        <taxon>Metazoa</taxon>
        <taxon>Ecdysozoa</taxon>
        <taxon>Nematoda</taxon>
        <taxon>Chromadorea</taxon>
        <taxon>Rhabditida</taxon>
        <taxon>Spirurina</taxon>
        <taxon>Ascaridomorpha</taxon>
        <taxon>Ascaridoidea</taxon>
        <taxon>Toxocaridae</taxon>
        <taxon>Toxocara</taxon>
    </lineage>
</organism>
<dbReference type="OrthoDB" id="5771446at2759"/>
<proteinExistence type="predicted"/>
<dbReference type="Proteomes" id="UP000031036">
    <property type="component" value="Unassembled WGS sequence"/>
</dbReference>
<keyword evidence="2" id="KW-1185">Reference proteome</keyword>
<evidence type="ECO:0000313" key="1">
    <source>
        <dbReference type="EMBL" id="KHN76429.1"/>
    </source>
</evidence>
<reference evidence="1 2" key="1">
    <citation type="submission" date="2014-11" db="EMBL/GenBank/DDBJ databases">
        <title>Genetic blueprint of the zoonotic pathogen Toxocara canis.</title>
        <authorList>
            <person name="Zhu X.-Q."/>
            <person name="Korhonen P.K."/>
            <person name="Cai H."/>
            <person name="Young N.D."/>
            <person name="Nejsum P."/>
            <person name="von Samson-Himmelstjerna G."/>
            <person name="Boag P.R."/>
            <person name="Tan P."/>
            <person name="Li Q."/>
            <person name="Min J."/>
            <person name="Yang Y."/>
            <person name="Wang X."/>
            <person name="Fang X."/>
            <person name="Hall R.S."/>
            <person name="Hofmann A."/>
            <person name="Sternberg P.W."/>
            <person name="Jex A.R."/>
            <person name="Gasser R.B."/>
        </authorList>
    </citation>
    <scope>NUCLEOTIDE SEQUENCE [LARGE SCALE GENOMIC DNA]</scope>
    <source>
        <strain evidence="1">PN_DK_2014</strain>
    </source>
</reference>
<gene>
    <name evidence="1" type="ORF">Tcan_13705</name>
</gene>
<protein>
    <submittedName>
        <fullName evidence="1">Uncharacterized protein</fullName>
    </submittedName>
</protein>
<dbReference type="EMBL" id="JPKZ01002491">
    <property type="protein sequence ID" value="KHN76429.1"/>
    <property type="molecule type" value="Genomic_DNA"/>
</dbReference>
<comment type="caution">
    <text evidence="1">The sequence shown here is derived from an EMBL/GenBank/DDBJ whole genome shotgun (WGS) entry which is preliminary data.</text>
</comment>